<feature type="domain" description="2-C-methyl-D-erythritol 2,4-cyclodiphosphate synthase" evidence="1">
    <location>
        <begin position="27"/>
        <end position="127"/>
    </location>
</feature>
<name>A0A7V5H1S1_CALAY</name>
<dbReference type="GO" id="GO:0008685">
    <property type="term" value="F:2-C-methyl-D-erythritol 2,4-cyclodiphosphate synthase activity"/>
    <property type="evidence" value="ECO:0007669"/>
    <property type="project" value="InterPro"/>
</dbReference>
<organism evidence="2">
    <name type="scientific">Caldithrix abyssi</name>
    <dbReference type="NCBI Taxonomy" id="187145"/>
    <lineage>
        <taxon>Bacteria</taxon>
        <taxon>Pseudomonadati</taxon>
        <taxon>Calditrichota</taxon>
        <taxon>Calditrichia</taxon>
        <taxon>Calditrichales</taxon>
        <taxon>Calditrichaceae</taxon>
        <taxon>Caldithrix</taxon>
    </lineage>
</organism>
<sequence length="135" mass="15038">MVLRVGIGLAYVNQNSRDLSSTTFAALCSAVVDALLGAAGLNDLRPEFSILSPVDKLKQIELKLYYHNYSIVNIDCTFEGDLELKPGVLKDFAQQIADLLFISPQNFTVKNYWTENLAGIKRIQVIAMIQKSEEI</sequence>
<comment type="caution">
    <text evidence="2">The sequence shown here is derived from an EMBL/GenBank/DDBJ whole genome shotgun (WGS) entry which is preliminary data.</text>
</comment>
<dbReference type="Proteomes" id="UP000886111">
    <property type="component" value="Unassembled WGS sequence"/>
</dbReference>
<dbReference type="Pfam" id="PF02542">
    <property type="entry name" value="YgbB"/>
    <property type="match status" value="1"/>
</dbReference>
<reference evidence="2" key="1">
    <citation type="journal article" date="2020" name="mSystems">
        <title>Genome- and Community-Level Interaction Insights into Carbon Utilization and Element Cycling Functions of Hydrothermarchaeota in Hydrothermal Sediment.</title>
        <authorList>
            <person name="Zhou Z."/>
            <person name="Liu Y."/>
            <person name="Xu W."/>
            <person name="Pan J."/>
            <person name="Luo Z.H."/>
            <person name="Li M."/>
        </authorList>
    </citation>
    <scope>NUCLEOTIDE SEQUENCE [LARGE SCALE GENOMIC DNA]</scope>
    <source>
        <strain evidence="2">HyVt-76</strain>
    </source>
</reference>
<evidence type="ECO:0000259" key="1">
    <source>
        <dbReference type="Pfam" id="PF02542"/>
    </source>
</evidence>
<proteinExistence type="predicted"/>
<dbReference type="EMBL" id="DRTD01000011">
    <property type="protein sequence ID" value="HHE54165.1"/>
    <property type="molecule type" value="Genomic_DNA"/>
</dbReference>
<gene>
    <name evidence="2" type="ORF">ENL21_00150</name>
</gene>
<protein>
    <recommendedName>
        <fullName evidence="1">2-C-methyl-D-erythritol 2,4-cyclodiphosphate synthase domain-containing protein</fullName>
    </recommendedName>
</protein>
<dbReference type="InterPro" id="IPR036571">
    <property type="entry name" value="MECDP_synthase_sf"/>
</dbReference>
<dbReference type="AlphaFoldDB" id="A0A7V5H1S1"/>
<dbReference type="InterPro" id="IPR003526">
    <property type="entry name" value="MECDP_synthase"/>
</dbReference>
<evidence type="ECO:0000313" key="2">
    <source>
        <dbReference type="EMBL" id="HHE54165.1"/>
    </source>
</evidence>
<accession>A0A7V5H1S1</accession>
<dbReference type="SUPFAM" id="SSF69765">
    <property type="entry name" value="IpsF-like"/>
    <property type="match status" value="1"/>
</dbReference>
<dbReference type="Gene3D" id="3.30.1330.50">
    <property type="entry name" value="2-C-methyl-D-erythritol 2,4-cyclodiphosphate synthase"/>
    <property type="match status" value="1"/>
</dbReference>
<dbReference type="GO" id="GO:0016114">
    <property type="term" value="P:terpenoid biosynthetic process"/>
    <property type="evidence" value="ECO:0007669"/>
    <property type="project" value="InterPro"/>
</dbReference>